<dbReference type="PRINTS" id="PR00368">
    <property type="entry name" value="FADPNR"/>
</dbReference>
<dbReference type="EMBL" id="QRUP01000017">
    <property type="protein sequence ID" value="RGR71884.1"/>
    <property type="molecule type" value="Genomic_DNA"/>
</dbReference>
<sequence>MKRLFVCLLCGLMFLSGCSTNTEKTTSPELKMTPGTYSSTATGFKGDIQVEVTVTEEEITEIKVVEHKETTGIGSEALPVLADNMLKYQTIGVDSVAGATVSSAGLKTAVKDALTQAGADLDKFSAAPVKGELKEETLDADVVVIGGGAAGMMSAFYTAKEGYKVVLVEKTPMVGGASAMAGGSLTATNSQWQKEAGYEDSSEMLKERLLEAGHNKNHLPSVELFTSFIGPNFDWIVSEEGGNMPYIHEGSGSSYSFEGGGAGAMLKLKENLLNAGAEVLLNTQATELIVNEGAVVGIKAKGDEANYTINAKAVILASGGYGHNRDIVPEEYFAFRYSGHSGHDGDALEMIKAVDGATRNLTWLNKQPNTMILPSGAPQYTNMGVGAVYKMSGILVNEKGERFACENGDTWELMLSMEENERQYLLMDQENYDAFNKAMSDRKIFNPEDPAKWTADDYTGQPFYKGADTLEELAEKLDVPAEALKATVAQYNEAVSSGTPDEFGRELTTTIAEEGRYYALEMSIRYSTSLGGICINDKMQVLNTAEEAVPGLYAAGEVVGGVQGDLYLGGSTFTWAMTSGVEAGRVVSEALAQ</sequence>
<dbReference type="InterPro" id="IPR050315">
    <property type="entry name" value="FAD-oxidoreductase_2"/>
</dbReference>
<evidence type="ECO:0000256" key="2">
    <source>
        <dbReference type="ARBA" id="ARBA00001974"/>
    </source>
</evidence>
<dbReference type="GO" id="GO:0008202">
    <property type="term" value="P:steroid metabolic process"/>
    <property type="evidence" value="ECO:0007669"/>
    <property type="project" value="UniProtKB-ARBA"/>
</dbReference>
<dbReference type="RefSeq" id="WP_117895553.1">
    <property type="nucleotide sequence ID" value="NZ_CABJCV010000017.1"/>
</dbReference>
<comment type="catalytic activity">
    <reaction evidence="8">
        <text>dihydrourocanate + A = urocanate + AH2</text>
        <dbReference type="Rhea" id="RHEA:36059"/>
        <dbReference type="ChEBI" id="CHEBI:13193"/>
        <dbReference type="ChEBI" id="CHEBI:17499"/>
        <dbReference type="ChEBI" id="CHEBI:27247"/>
        <dbReference type="ChEBI" id="CHEBI:72991"/>
        <dbReference type="EC" id="1.3.99.33"/>
    </reaction>
</comment>
<dbReference type="PANTHER" id="PTHR43400:SF10">
    <property type="entry name" value="3-OXOSTEROID 1-DEHYDROGENASE"/>
    <property type="match status" value="1"/>
</dbReference>
<dbReference type="SMART" id="SM00900">
    <property type="entry name" value="FMN_bind"/>
    <property type="match status" value="1"/>
</dbReference>
<evidence type="ECO:0000256" key="4">
    <source>
        <dbReference type="ARBA" id="ARBA00015872"/>
    </source>
</evidence>
<comment type="caution">
    <text evidence="11">The sequence shown here is derived from an EMBL/GenBank/DDBJ whole genome shotgun (WGS) entry which is preliminary data.</text>
</comment>
<dbReference type="Proteomes" id="UP000284178">
    <property type="component" value="Unassembled WGS sequence"/>
</dbReference>
<evidence type="ECO:0000256" key="7">
    <source>
        <dbReference type="ARBA" id="ARBA00023002"/>
    </source>
</evidence>
<dbReference type="Gene3D" id="3.90.1010.20">
    <property type="match status" value="1"/>
</dbReference>
<keyword evidence="7" id="KW-0560">Oxidoreductase</keyword>
<proteinExistence type="predicted"/>
<feature type="chain" id="PRO_5039202181" description="Urocanate reductase" evidence="9">
    <location>
        <begin position="22"/>
        <end position="593"/>
    </location>
</feature>
<dbReference type="Gene3D" id="3.50.50.60">
    <property type="entry name" value="FAD/NAD(P)-binding domain"/>
    <property type="match status" value="1"/>
</dbReference>
<organism evidence="11 12">
    <name type="scientific">Holdemania filiformis</name>
    <dbReference type="NCBI Taxonomy" id="61171"/>
    <lineage>
        <taxon>Bacteria</taxon>
        <taxon>Bacillati</taxon>
        <taxon>Bacillota</taxon>
        <taxon>Erysipelotrichia</taxon>
        <taxon>Erysipelotrichales</taxon>
        <taxon>Erysipelotrichaceae</taxon>
        <taxon>Holdemania</taxon>
    </lineage>
</organism>
<dbReference type="PROSITE" id="PS51257">
    <property type="entry name" value="PROKAR_LIPOPROTEIN"/>
    <property type="match status" value="1"/>
</dbReference>
<evidence type="ECO:0000256" key="6">
    <source>
        <dbReference type="ARBA" id="ARBA00022827"/>
    </source>
</evidence>
<evidence type="ECO:0000256" key="9">
    <source>
        <dbReference type="SAM" id="SignalP"/>
    </source>
</evidence>
<keyword evidence="12" id="KW-1185">Reference proteome</keyword>
<name>A0A412FUU6_9FIRM</name>
<evidence type="ECO:0000256" key="1">
    <source>
        <dbReference type="ARBA" id="ARBA00001917"/>
    </source>
</evidence>
<dbReference type="Gene3D" id="3.90.700.10">
    <property type="entry name" value="Succinate dehydrogenase/fumarate reductase flavoprotein, catalytic domain"/>
    <property type="match status" value="1"/>
</dbReference>
<dbReference type="GO" id="GO:0010181">
    <property type="term" value="F:FMN binding"/>
    <property type="evidence" value="ECO:0007669"/>
    <property type="project" value="InterPro"/>
</dbReference>
<evidence type="ECO:0000256" key="8">
    <source>
        <dbReference type="ARBA" id="ARBA00049922"/>
    </source>
</evidence>
<dbReference type="InterPro" id="IPR036188">
    <property type="entry name" value="FAD/NAD-bd_sf"/>
</dbReference>
<reference evidence="11 12" key="1">
    <citation type="submission" date="2018-08" db="EMBL/GenBank/DDBJ databases">
        <title>A genome reference for cultivated species of the human gut microbiota.</title>
        <authorList>
            <person name="Zou Y."/>
            <person name="Xue W."/>
            <person name="Luo G."/>
        </authorList>
    </citation>
    <scope>NUCLEOTIDE SEQUENCE [LARGE SCALE GENOMIC DNA]</scope>
    <source>
        <strain evidence="11 12">AF24-29</strain>
    </source>
</reference>
<dbReference type="Pfam" id="PF00890">
    <property type="entry name" value="FAD_binding_2"/>
    <property type="match status" value="1"/>
</dbReference>
<evidence type="ECO:0000313" key="11">
    <source>
        <dbReference type="EMBL" id="RGR71884.1"/>
    </source>
</evidence>
<dbReference type="EC" id="1.3.99.33" evidence="3"/>
<dbReference type="GO" id="GO:0033765">
    <property type="term" value="F:steroid dehydrogenase activity, acting on the CH-CH group of donors"/>
    <property type="evidence" value="ECO:0007669"/>
    <property type="project" value="UniProtKB-ARBA"/>
</dbReference>
<evidence type="ECO:0000256" key="5">
    <source>
        <dbReference type="ARBA" id="ARBA00022630"/>
    </source>
</evidence>
<dbReference type="PANTHER" id="PTHR43400">
    <property type="entry name" value="FUMARATE REDUCTASE"/>
    <property type="match status" value="1"/>
</dbReference>
<dbReference type="GO" id="GO:0016020">
    <property type="term" value="C:membrane"/>
    <property type="evidence" value="ECO:0007669"/>
    <property type="project" value="InterPro"/>
</dbReference>
<dbReference type="GeneID" id="83016273"/>
<evidence type="ECO:0000259" key="10">
    <source>
        <dbReference type="SMART" id="SM00900"/>
    </source>
</evidence>
<evidence type="ECO:0000256" key="3">
    <source>
        <dbReference type="ARBA" id="ARBA00013137"/>
    </source>
</evidence>
<keyword evidence="5" id="KW-0285">Flavoprotein</keyword>
<dbReference type="InterPro" id="IPR003953">
    <property type="entry name" value="FAD-dep_OxRdtase_2_FAD-bd"/>
</dbReference>
<feature type="domain" description="FMN-binding" evidence="10">
    <location>
        <begin position="43"/>
        <end position="117"/>
    </location>
</feature>
<accession>A0A412FUU6</accession>
<dbReference type="InterPro" id="IPR007329">
    <property type="entry name" value="FMN-bd"/>
</dbReference>
<evidence type="ECO:0000313" key="12">
    <source>
        <dbReference type="Proteomes" id="UP000284178"/>
    </source>
</evidence>
<dbReference type="InterPro" id="IPR027477">
    <property type="entry name" value="Succ_DH/fumarate_Rdtase_cat_sf"/>
</dbReference>
<keyword evidence="9" id="KW-0732">Signal</keyword>
<keyword evidence="6" id="KW-0274">FAD</keyword>
<dbReference type="SUPFAM" id="SSF56425">
    <property type="entry name" value="Succinate dehydrogenase/fumarate reductase flavoprotein, catalytic domain"/>
    <property type="match status" value="1"/>
</dbReference>
<dbReference type="SUPFAM" id="SSF51905">
    <property type="entry name" value="FAD/NAD(P)-binding domain"/>
    <property type="match status" value="1"/>
</dbReference>
<dbReference type="AlphaFoldDB" id="A0A412FUU6"/>
<comment type="cofactor">
    <cofactor evidence="1">
        <name>FMN</name>
        <dbReference type="ChEBI" id="CHEBI:58210"/>
    </cofactor>
</comment>
<dbReference type="Pfam" id="PF04205">
    <property type="entry name" value="FMN_bind"/>
    <property type="match status" value="1"/>
</dbReference>
<comment type="cofactor">
    <cofactor evidence="2">
        <name>FAD</name>
        <dbReference type="ChEBI" id="CHEBI:57692"/>
    </cofactor>
</comment>
<protein>
    <recommendedName>
        <fullName evidence="4">Urocanate reductase</fullName>
        <ecNumber evidence="3">1.3.99.33</ecNumber>
    </recommendedName>
</protein>
<gene>
    <name evidence="11" type="ORF">DWY25_12795</name>
</gene>
<feature type="signal peptide" evidence="9">
    <location>
        <begin position="1"/>
        <end position="21"/>
    </location>
</feature>